<dbReference type="InterPro" id="IPR000330">
    <property type="entry name" value="SNF2_N"/>
</dbReference>
<name>A0A8H8P4L2_9AGAM</name>
<evidence type="ECO:0000256" key="6">
    <source>
        <dbReference type="ARBA" id="ARBA00022806"/>
    </source>
</evidence>
<keyword evidence="2" id="KW-0479">Metal-binding</keyword>
<protein>
    <submittedName>
        <fullName evidence="14">DNA repair protein RAD5</fullName>
    </submittedName>
</protein>
<dbReference type="CDD" id="cd18793">
    <property type="entry name" value="SF2_C_SNF"/>
    <property type="match status" value="1"/>
</dbReference>
<dbReference type="GO" id="GO:0000724">
    <property type="term" value="P:double-strand break repair via homologous recombination"/>
    <property type="evidence" value="ECO:0007669"/>
    <property type="project" value="TreeGrafter"/>
</dbReference>
<comment type="similarity">
    <text evidence="1">Belongs to the SNF2/RAD54 helicase family.</text>
</comment>
<dbReference type="Proteomes" id="UP000650533">
    <property type="component" value="Chromosome 13"/>
</dbReference>
<dbReference type="GeneID" id="67029774"/>
<feature type="region of interest" description="Disordered" evidence="10">
    <location>
        <begin position="756"/>
        <end position="776"/>
    </location>
</feature>
<dbReference type="SMART" id="SM00487">
    <property type="entry name" value="DEXDc"/>
    <property type="match status" value="1"/>
</dbReference>
<dbReference type="GO" id="GO:0008094">
    <property type="term" value="F:ATP-dependent activity, acting on DNA"/>
    <property type="evidence" value="ECO:0007669"/>
    <property type="project" value="TreeGrafter"/>
</dbReference>
<dbReference type="PROSITE" id="PS50089">
    <property type="entry name" value="ZF_RING_2"/>
    <property type="match status" value="1"/>
</dbReference>
<accession>A0A8H8P4L2</accession>
<dbReference type="GO" id="GO:0005524">
    <property type="term" value="F:ATP binding"/>
    <property type="evidence" value="ECO:0007669"/>
    <property type="project" value="UniProtKB-KW"/>
</dbReference>
<dbReference type="GO" id="GO:0004386">
    <property type="term" value="F:helicase activity"/>
    <property type="evidence" value="ECO:0007669"/>
    <property type="project" value="UniProtKB-KW"/>
</dbReference>
<feature type="region of interest" description="Disordered" evidence="10">
    <location>
        <begin position="1"/>
        <end position="93"/>
    </location>
</feature>
<dbReference type="Pfam" id="PF00176">
    <property type="entry name" value="SNF2-rel_dom"/>
    <property type="match status" value="1"/>
</dbReference>
<evidence type="ECO:0000313" key="15">
    <source>
        <dbReference type="Proteomes" id="UP000650533"/>
    </source>
</evidence>
<dbReference type="Gene3D" id="3.40.50.10810">
    <property type="entry name" value="Tandem AAA-ATPase domain"/>
    <property type="match status" value="1"/>
</dbReference>
<dbReference type="PANTHER" id="PTHR45626:SF16">
    <property type="entry name" value="ATP-DEPENDENT HELICASE ULS1"/>
    <property type="match status" value="1"/>
</dbReference>
<evidence type="ECO:0000256" key="2">
    <source>
        <dbReference type="ARBA" id="ARBA00022723"/>
    </source>
</evidence>
<feature type="domain" description="Helicase ATP-binding" evidence="12">
    <location>
        <begin position="419"/>
        <end position="627"/>
    </location>
</feature>
<feature type="domain" description="Helicase C-terminal" evidence="13">
    <location>
        <begin position="898"/>
        <end position="1045"/>
    </location>
</feature>
<evidence type="ECO:0000256" key="8">
    <source>
        <dbReference type="ARBA" id="ARBA00022840"/>
    </source>
</evidence>
<keyword evidence="3" id="KW-0547">Nucleotide-binding</keyword>
<dbReference type="GO" id="GO:0008270">
    <property type="term" value="F:zinc ion binding"/>
    <property type="evidence" value="ECO:0007669"/>
    <property type="project" value="UniProtKB-KW"/>
</dbReference>
<dbReference type="RefSeq" id="XP_043185783.1">
    <property type="nucleotide sequence ID" value="XM_043327311.1"/>
</dbReference>
<dbReference type="Pfam" id="PF00271">
    <property type="entry name" value="Helicase_C"/>
    <property type="match status" value="1"/>
</dbReference>
<dbReference type="CDD" id="cd16449">
    <property type="entry name" value="RING-HC"/>
    <property type="match status" value="1"/>
</dbReference>
<dbReference type="KEGG" id="rsx:RhiXN_07495"/>
<keyword evidence="6" id="KW-0347">Helicase</keyword>
<dbReference type="SUPFAM" id="SSF52540">
    <property type="entry name" value="P-loop containing nucleoside triphosphate hydrolases"/>
    <property type="match status" value="2"/>
</dbReference>
<feature type="compositionally biased region" description="Polar residues" evidence="10">
    <location>
        <begin position="767"/>
        <end position="776"/>
    </location>
</feature>
<keyword evidence="4 9" id="KW-0863">Zinc-finger</keyword>
<dbReference type="AlphaFoldDB" id="A0A8H8P4L2"/>
<evidence type="ECO:0000256" key="7">
    <source>
        <dbReference type="ARBA" id="ARBA00022833"/>
    </source>
</evidence>
<proteinExistence type="inferred from homology"/>
<feature type="compositionally biased region" description="Polar residues" evidence="10">
    <location>
        <begin position="173"/>
        <end position="183"/>
    </location>
</feature>
<evidence type="ECO:0000259" key="13">
    <source>
        <dbReference type="PROSITE" id="PS51194"/>
    </source>
</evidence>
<keyword evidence="8" id="KW-0067">ATP-binding</keyword>
<dbReference type="InterPro" id="IPR038718">
    <property type="entry name" value="SNF2-like_sf"/>
</dbReference>
<dbReference type="PROSITE" id="PS51194">
    <property type="entry name" value="HELICASE_CTER"/>
    <property type="match status" value="1"/>
</dbReference>
<dbReference type="InterPro" id="IPR001650">
    <property type="entry name" value="Helicase_C-like"/>
</dbReference>
<dbReference type="InterPro" id="IPR027370">
    <property type="entry name" value="Znf-RING_euk"/>
</dbReference>
<reference evidence="14" key="1">
    <citation type="submission" date="2020-05" db="EMBL/GenBank/DDBJ databases">
        <title>Evolutionary and genomic comparisons of hybrid uninucleate and nonhybrid Rhizoctonia fungi.</title>
        <authorList>
            <person name="Li C."/>
            <person name="Chen X."/>
        </authorList>
    </citation>
    <scope>NUCLEOTIDE SEQUENCE</scope>
    <source>
        <strain evidence="14">AG-1 IA</strain>
    </source>
</reference>
<evidence type="ECO:0000313" key="14">
    <source>
        <dbReference type="EMBL" id="QRW25546.1"/>
    </source>
</evidence>
<dbReference type="PANTHER" id="PTHR45626">
    <property type="entry name" value="TRANSCRIPTION TERMINATION FACTOR 2-RELATED"/>
    <property type="match status" value="1"/>
</dbReference>
<dbReference type="InterPro" id="IPR050628">
    <property type="entry name" value="SNF2_RAD54_helicase_TF"/>
</dbReference>
<dbReference type="GO" id="GO:0005634">
    <property type="term" value="C:nucleus"/>
    <property type="evidence" value="ECO:0007669"/>
    <property type="project" value="TreeGrafter"/>
</dbReference>
<dbReference type="EMBL" id="CP059670">
    <property type="protein sequence ID" value="QRW25546.1"/>
    <property type="molecule type" value="Genomic_DNA"/>
</dbReference>
<dbReference type="Gene3D" id="3.40.50.300">
    <property type="entry name" value="P-loop containing nucleotide triphosphate hydrolases"/>
    <property type="match status" value="1"/>
</dbReference>
<feature type="region of interest" description="Disordered" evidence="10">
    <location>
        <begin position="173"/>
        <end position="192"/>
    </location>
</feature>
<evidence type="ECO:0000256" key="5">
    <source>
        <dbReference type="ARBA" id="ARBA00022801"/>
    </source>
</evidence>
<dbReference type="PROSITE" id="PS00518">
    <property type="entry name" value="ZF_RING_1"/>
    <property type="match status" value="1"/>
</dbReference>
<dbReference type="GO" id="GO:0016787">
    <property type="term" value="F:hydrolase activity"/>
    <property type="evidence" value="ECO:0007669"/>
    <property type="project" value="UniProtKB-KW"/>
</dbReference>
<evidence type="ECO:0000256" key="10">
    <source>
        <dbReference type="SAM" id="MobiDB-lite"/>
    </source>
</evidence>
<feature type="region of interest" description="Disordered" evidence="10">
    <location>
        <begin position="1052"/>
        <end position="1077"/>
    </location>
</feature>
<keyword evidence="7" id="KW-0862">Zinc</keyword>
<dbReference type="InterPro" id="IPR014001">
    <property type="entry name" value="Helicase_ATP-bd"/>
</dbReference>
<evidence type="ECO:0000256" key="1">
    <source>
        <dbReference type="ARBA" id="ARBA00007025"/>
    </source>
</evidence>
<organism evidence="14 15">
    <name type="scientific">Rhizoctonia solani</name>
    <dbReference type="NCBI Taxonomy" id="456999"/>
    <lineage>
        <taxon>Eukaryota</taxon>
        <taxon>Fungi</taxon>
        <taxon>Dikarya</taxon>
        <taxon>Basidiomycota</taxon>
        <taxon>Agaricomycotina</taxon>
        <taxon>Agaricomycetes</taxon>
        <taxon>Cantharellales</taxon>
        <taxon>Ceratobasidiaceae</taxon>
        <taxon>Rhizoctonia</taxon>
    </lineage>
</organism>
<sequence length="1169" mass="129059">MQGDDGPRTITAGSDSKTVKKESSNASFGPTSPYPNTTIRVGSISDIEPPSSSNAEPLPSNIRQESPPKAPSVIELSSDSDDEVNPRPSEHISQYAFPDGEVIEIGSSDEEPMPALPIPRQSSSLTNAPRLYRASASSDIITPRPSSTGTMLHRQVVEPLPVEYDRSQMFWTQNRSRPSSPESVGSFAPSSRKRLIHSVDTDGPEGHVSKRARYGMFPETGVPYQDEEFEEDYYGPANNYMTQQIAGQARAGTIMPGHFTLHPVGQAPAPVPYPATTLYGSASYHNGYQPVNAFNNDILMPTVIGSNIVHPTMGYHAPPMGAAMPVPQPMAPGPLNRFNGGFNLNYDDSSPATWLDTNGPNRAVQLQKFFEDAMDDHESAIPVRDATKALGLSNTTERLPGMQVPLMPHQLIGVAWMVKQELGQVAGGILADDMGLGKTMQTIALIAKNRPEKKNPRQATLVVAPAALLDQWKDEILSRTDDGLFKVRIHHGKDKLRSAKEVGKYDIIITTFQTLTNEFPTDEIDMRKKKAADKKKKKSKQRTLDYFIVNDSSDEGASKKKAGYGPLAMTKWYRVVIDEAQNIRNRSTRSSRVMTMLDSEYRWALTGTPVTNTLADLYGLVRFLHYAPFNDWSEFNEKIFKSGTPIAGRRAQALLKKCLLRRTKNSKLEGKPLITLPPKTIDMEMLEFSPDERQVCLPSGRGSATTLNKFIRAGTVMKNYHLILVMLLRLRQVCNHPRLIAYASGEFIADGAQVMTSDEDNDDNEPRLSTSSLANSKTNAKALMGDERFNMVTRQFHNTVKDMITAEITGGDLPDDETLECQVCYEPFVGNACVTVCGHVFCKGCLDDLFKLPLQGEAAANEEFGRGRQIKSEDDDDEVDFGAMGEGEDLVPGAKMIHMLNLLTTWHKEAPEDKIIAYSQWTSMIDLMQILLKKSGFESLRYDGQMKREEREHARPDLKCGGVGLNLTEANRVICMDLAWNAATENQAIDRAHRMGQVKPVTVKRLAIKGTIEERILKLQAEKQNLSDAALGEGNGTKMSRMNVAQLKMGSSPFRISRSSPPPTPHASDNEETTTARVTTAVPPRIKTLTTTATPMEATIIAIQMVQPTIIVEMAIATILAQVAEDGPRTEARARASEEIGRVSHYIAILKEYQAMGIFRYGIIIVDLD</sequence>
<feature type="domain" description="RING-type" evidence="11">
    <location>
        <begin position="821"/>
        <end position="854"/>
    </location>
</feature>
<evidence type="ECO:0000256" key="3">
    <source>
        <dbReference type="ARBA" id="ARBA00022741"/>
    </source>
</evidence>
<dbReference type="GO" id="GO:0005737">
    <property type="term" value="C:cytoplasm"/>
    <property type="evidence" value="ECO:0007669"/>
    <property type="project" value="TreeGrafter"/>
</dbReference>
<keyword evidence="5" id="KW-0378">Hydrolase</keyword>
<evidence type="ECO:0000259" key="11">
    <source>
        <dbReference type="PROSITE" id="PS50089"/>
    </source>
</evidence>
<dbReference type="InterPro" id="IPR049730">
    <property type="entry name" value="SNF2/RAD54-like_C"/>
</dbReference>
<dbReference type="Gene3D" id="3.30.40.10">
    <property type="entry name" value="Zinc/RING finger domain, C3HC4 (zinc finger)"/>
    <property type="match status" value="1"/>
</dbReference>
<evidence type="ECO:0000259" key="12">
    <source>
        <dbReference type="PROSITE" id="PS51192"/>
    </source>
</evidence>
<dbReference type="InterPro" id="IPR027417">
    <property type="entry name" value="P-loop_NTPase"/>
</dbReference>
<evidence type="ECO:0000256" key="4">
    <source>
        <dbReference type="ARBA" id="ARBA00022771"/>
    </source>
</evidence>
<gene>
    <name evidence="14" type="ORF">RhiXN_07495</name>
</gene>
<dbReference type="PROSITE" id="PS51192">
    <property type="entry name" value="HELICASE_ATP_BIND_1"/>
    <property type="match status" value="1"/>
</dbReference>
<evidence type="ECO:0000256" key="9">
    <source>
        <dbReference type="PROSITE-ProRule" id="PRU00175"/>
    </source>
</evidence>
<dbReference type="InterPro" id="IPR013083">
    <property type="entry name" value="Znf_RING/FYVE/PHD"/>
</dbReference>
<dbReference type="SMART" id="SM00490">
    <property type="entry name" value="HELICc"/>
    <property type="match status" value="1"/>
</dbReference>
<feature type="compositionally biased region" description="Polar residues" evidence="10">
    <location>
        <begin position="24"/>
        <end position="40"/>
    </location>
</feature>
<dbReference type="SUPFAM" id="SSF57850">
    <property type="entry name" value="RING/U-box"/>
    <property type="match status" value="1"/>
</dbReference>
<dbReference type="InterPro" id="IPR017907">
    <property type="entry name" value="Znf_RING_CS"/>
</dbReference>
<dbReference type="InterPro" id="IPR001841">
    <property type="entry name" value="Znf_RING"/>
</dbReference>
<dbReference type="Pfam" id="PF13445">
    <property type="entry name" value="zf-RING_UBOX"/>
    <property type="match status" value="1"/>
</dbReference>
<dbReference type="CDD" id="cd18008">
    <property type="entry name" value="DEXDc_SHPRH-like"/>
    <property type="match status" value="1"/>
</dbReference>